<dbReference type="OrthoDB" id="4175897at2759"/>
<gene>
    <name evidence="1" type="ORF">AJ80_09313</name>
</gene>
<dbReference type="AlphaFoldDB" id="A0A2B7WSY3"/>
<keyword evidence="2" id="KW-1185">Reference proteome</keyword>
<reference evidence="1 2" key="1">
    <citation type="submission" date="2017-10" db="EMBL/GenBank/DDBJ databases">
        <title>Comparative genomics in systemic dimorphic fungi from Ajellomycetaceae.</title>
        <authorList>
            <person name="Munoz J.F."/>
            <person name="Mcewen J.G."/>
            <person name="Clay O.K."/>
            <person name="Cuomo C.A."/>
        </authorList>
    </citation>
    <scope>NUCLEOTIDE SEQUENCE [LARGE SCALE GENOMIC DNA]</scope>
    <source>
        <strain evidence="1 2">UAMH7299</strain>
    </source>
</reference>
<evidence type="ECO:0000313" key="2">
    <source>
        <dbReference type="Proteomes" id="UP000224634"/>
    </source>
</evidence>
<proteinExistence type="predicted"/>
<organism evidence="1 2">
    <name type="scientific">Polytolypa hystricis (strain UAMH7299)</name>
    <dbReference type="NCBI Taxonomy" id="1447883"/>
    <lineage>
        <taxon>Eukaryota</taxon>
        <taxon>Fungi</taxon>
        <taxon>Dikarya</taxon>
        <taxon>Ascomycota</taxon>
        <taxon>Pezizomycotina</taxon>
        <taxon>Eurotiomycetes</taxon>
        <taxon>Eurotiomycetidae</taxon>
        <taxon>Onygenales</taxon>
        <taxon>Onygenales incertae sedis</taxon>
        <taxon>Polytolypa</taxon>
    </lineage>
</organism>
<dbReference type="EMBL" id="PDNA01000266">
    <property type="protein sequence ID" value="PGG99699.1"/>
    <property type="molecule type" value="Genomic_DNA"/>
</dbReference>
<comment type="caution">
    <text evidence="1">The sequence shown here is derived from an EMBL/GenBank/DDBJ whole genome shotgun (WGS) entry which is preliminary data.</text>
</comment>
<accession>A0A2B7WSY3</accession>
<protein>
    <submittedName>
        <fullName evidence="1">Uncharacterized protein</fullName>
    </submittedName>
</protein>
<dbReference type="InterPro" id="IPR023578">
    <property type="entry name" value="Ras_GEF_dom_sf"/>
</dbReference>
<dbReference type="SUPFAM" id="SSF48366">
    <property type="entry name" value="Ras GEF"/>
    <property type="match status" value="1"/>
</dbReference>
<dbReference type="STRING" id="1447883.A0A2B7WSY3"/>
<name>A0A2B7WSY3_POLH7</name>
<evidence type="ECO:0000313" key="1">
    <source>
        <dbReference type="EMBL" id="PGG99699.1"/>
    </source>
</evidence>
<sequence>MAHDNLHLTSEENISGGEFILDLDPLLGVRKTESEAVARAIDRASLIEFKKVHFEAWVSWASSYKHGLVQSFLRFHDALASNLSTSLRAYSEMEQAIIHLSHAAAAVNPFARAVIESGIRLQDRCNLDVAFIVAPLAELYCRSAFESLEIYTILERRFQRTYHGYREIDDNVEFRTDTSLFRGITDMSPKSLAASMCMDDLSLFNRALASGFSGKDRWASLGQYWSHRSEDVTDCLYLGEKYGSALVELALCLNKQRNFHSASAVVEGLKIGRYNGISDTLLDRFDKTGNYARYREERNPSSN</sequence>
<dbReference type="Proteomes" id="UP000224634">
    <property type="component" value="Unassembled WGS sequence"/>
</dbReference>